<evidence type="ECO:0000256" key="2">
    <source>
        <dbReference type="ARBA" id="ARBA00022490"/>
    </source>
</evidence>
<protein>
    <submittedName>
        <fullName evidence="8">DNA-binding transcriptional regulator, MarR family</fullName>
    </submittedName>
</protein>
<proteinExistence type="predicted"/>
<evidence type="ECO:0000313" key="9">
    <source>
        <dbReference type="Proteomes" id="UP000198615"/>
    </source>
</evidence>
<keyword evidence="3" id="KW-0805">Transcription regulation</keyword>
<dbReference type="SUPFAM" id="SSF46785">
    <property type="entry name" value="Winged helix' DNA-binding domain"/>
    <property type="match status" value="1"/>
</dbReference>
<dbReference type="GO" id="GO:0003677">
    <property type="term" value="F:DNA binding"/>
    <property type="evidence" value="ECO:0007669"/>
    <property type="project" value="UniProtKB-KW"/>
</dbReference>
<dbReference type="InterPro" id="IPR039422">
    <property type="entry name" value="MarR/SlyA-like"/>
</dbReference>
<dbReference type="FunFam" id="1.10.10.10:FF:000163">
    <property type="entry name" value="MarR family transcriptional regulator"/>
    <property type="match status" value="1"/>
</dbReference>
<name>A0A8G2BJX8_9PROT</name>
<dbReference type="InterPro" id="IPR055166">
    <property type="entry name" value="Transc_reg_Sar_Rot_HTH"/>
</dbReference>
<dbReference type="SMART" id="SM00347">
    <property type="entry name" value="HTH_MARR"/>
    <property type="match status" value="1"/>
</dbReference>
<dbReference type="InterPro" id="IPR036388">
    <property type="entry name" value="WH-like_DNA-bd_sf"/>
</dbReference>
<dbReference type="RefSeq" id="WP_281241214.1">
    <property type="nucleotide sequence ID" value="NZ_FNBW01000010.1"/>
</dbReference>
<organism evidence="8 9">
    <name type="scientific">Thalassobaculum litoreum DSM 18839</name>
    <dbReference type="NCBI Taxonomy" id="1123362"/>
    <lineage>
        <taxon>Bacteria</taxon>
        <taxon>Pseudomonadati</taxon>
        <taxon>Pseudomonadota</taxon>
        <taxon>Alphaproteobacteria</taxon>
        <taxon>Rhodospirillales</taxon>
        <taxon>Thalassobaculaceae</taxon>
        <taxon>Thalassobaculum</taxon>
    </lineage>
</organism>
<dbReference type="InterPro" id="IPR000835">
    <property type="entry name" value="HTH_MarR-typ"/>
</dbReference>
<evidence type="ECO:0000256" key="3">
    <source>
        <dbReference type="ARBA" id="ARBA00023015"/>
    </source>
</evidence>
<dbReference type="Pfam" id="PF22381">
    <property type="entry name" value="Staph_reg_Sar_Rot"/>
    <property type="match status" value="1"/>
</dbReference>
<dbReference type="Gene3D" id="1.10.10.10">
    <property type="entry name" value="Winged helix-like DNA-binding domain superfamily/Winged helix DNA-binding domain"/>
    <property type="match status" value="1"/>
</dbReference>
<evidence type="ECO:0000256" key="6">
    <source>
        <dbReference type="SAM" id="MobiDB-lite"/>
    </source>
</evidence>
<dbReference type="GO" id="GO:0003700">
    <property type="term" value="F:DNA-binding transcription factor activity"/>
    <property type="evidence" value="ECO:0007669"/>
    <property type="project" value="InterPro"/>
</dbReference>
<evidence type="ECO:0000313" key="8">
    <source>
        <dbReference type="EMBL" id="SDG11684.1"/>
    </source>
</evidence>
<feature type="region of interest" description="Disordered" evidence="6">
    <location>
        <begin position="1"/>
        <end position="20"/>
    </location>
</feature>
<dbReference type="EMBL" id="FNBW01000010">
    <property type="protein sequence ID" value="SDG11684.1"/>
    <property type="molecule type" value="Genomic_DNA"/>
</dbReference>
<evidence type="ECO:0000256" key="4">
    <source>
        <dbReference type="ARBA" id="ARBA00023125"/>
    </source>
</evidence>
<dbReference type="GO" id="GO:0005737">
    <property type="term" value="C:cytoplasm"/>
    <property type="evidence" value="ECO:0007669"/>
    <property type="project" value="UniProtKB-SubCell"/>
</dbReference>
<keyword evidence="4 8" id="KW-0238">DNA-binding</keyword>
<dbReference type="GO" id="GO:0006950">
    <property type="term" value="P:response to stress"/>
    <property type="evidence" value="ECO:0007669"/>
    <property type="project" value="TreeGrafter"/>
</dbReference>
<dbReference type="PANTHER" id="PTHR33164">
    <property type="entry name" value="TRANSCRIPTIONAL REGULATOR, MARR FAMILY"/>
    <property type="match status" value="1"/>
</dbReference>
<dbReference type="PROSITE" id="PS50995">
    <property type="entry name" value="HTH_MARR_2"/>
    <property type="match status" value="1"/>
</dbReference>
<keyword evidence="9" id="KW-1185">Reference proteome</keyword>
<dbReference type="PANTHER" id="PTHR33164:SF5">
    <property type="entry name" value="ORGANIC HYDROPEROXIDE RESISTANCE TRANSCRIPTIONAL REGULATOR"/>
    <property type="match status" value="1"/>
</dbReference>
<gene>
    <name evidence="8" type="ORF">SAMN05660686_03441</name>
</gene>
<keyword evidence="2" id="KW-0963">Cytoplasm</keyword>
<evidence type="ECO:0000259" key="7">
    <source>
        <dbReference type="PROSITE" id="PS50995"/>
    </source>
</evidence>
<comment type="subcellular location">
    <subcellularLocation>
        <location evidence="1">Cytoplasm</location>
    </subcellularLocation>
</comment>
<keyword evidence="5" id="KW-0804">Transcription</keyword>
<comment type="caution">
    <text evidence="8">The sequence shown here is derived from an EMBL/GenBank/DDBJ whole genome shotgun (WGS) entry which is preliminary data.</text>
</comment>
<dbReference type="Proteomes" id="UP000198615">
    <property type="component" value="Unassembled WGS sequence"/>
</dbReference>
<dbReference type="AlphaFoldDB" id="A0A8G2BJX8"/>
<reference evidence="8 9" key="1">
    <citation type="submission" date="2016-10" db="EMBL/GenBank/DDBJ databases">
        <authorList>
            <person name="Varghese N."/>
            <person name="Submissions S."/>
        </authorList>
    </citation>
    <scope>NUCLEOTIDE SEQUENCE [LARGE SCALE GENOMIC DNA]</scope>
    <source>
        <strain evidence="8 9">DSM 18839</strain>
    </source>
</reference>
<dbReference type="InterPro" id="IPR036390">
    <property type="entry name" value="WH_DNA-bd_sf"/>
</dbReference>
<evidence type="ECO:0000256" key="5">
    <source>
        <dbReference type="ARBA" id="ARBA00023163"/>
    </source>
</evidence>
<evidence type="ECO:0000256" key="1">
    <source>
        <dbReference type="ARBA" id="ARBA00004496"/>
    </source>
</evidence>
<accession>A0A8G2BJX8</accession>
<sequence>MDEQTPPLPTAAPPATPSAPPKLDDQLCFALYSAGLALTKVYRPILEALDLTYPQYLAMMALWERDDIPVNALGAQLRLDSGTLTPLLKRLEARGLLQRRRDPEDERRVRVVLTEAGRSLGARASDIPLAIGQAAGMNREDARAERDRLVALRDRLEAFLDRE</sequence>
<feature type="domain" description="HTH marR-type" evidence="7">
    <location>
        <begin position="24"/>
        <end position="158"/>
    </location>
</feature>